<feature type="domain" description="Fe/B12 periplasmic-binding" evidence="6">
    <location>
        <begin position="65"/>
        <end position="322"/>
    </location>
</feature>
<dbReference type="eggNOG" id="COG4607">
    <property type="taxonomic scope" value="Bacteria"/>
</dbReference>
<evidence type="ECO:0000313" key="8">
    <source>
        <dbReference type="Proteomes" id="UP000006316"/>
    </source>
</evidence>
<evidence type="ECO:0000313" key="7">
    <source>
        <dbReference type="EMBL" id="EKN66723.1"/>
    </source>
</evidence>
<dbReference type="EMBL" id="AJLS01000114">
    <property type="protein sequence ID" value="EKN66723.1"/>
    <property type="molecule type" value="Genomic_DNA"/>
</dbReference>
<dbReference type="PATRIC" id="fig|1117379.3.peg.3041"/>
<dbReference type="InterPro" id="IPR002491">
    <property type="entry name" value="ABC_transptr_periplasmic_BD"/>
</dbReference>
<dbReference type="PROSITE" id="PS50983">
    <property type="entry name" value="FE_B12_PBP"/>
    <property type="match status" value="1"/>
</dbReference>
<evidence type="ECO:0000259" key="6">
    <source>
        <dbReference type="PROSITE" id="PS50983"/>
    </source>
</evidence>
<dbReference type="RefSeq" id="WP_007085943.1">
    <property type="nucleotide sequence ID" value="NZ_AJLS01000114.1"/>
</dbReference>
<dbReference type="Gene3D" id="3.40.50.1980">
    <property type="entry name" value="Nitrogenase molybdenum iron protein domain"/>
    <property type="match status" value="2"/>
</dbReference>
<name>K6DF72_9BACI</name>
<feature type="chain" id="PRO_5038805528" evidence="5">
    <location>
        <begin position="20"/>
        <end position="322"/>
    </location>
</feature>
<dbReference type="InterPro" id="IPR051313">
    <property type="entry name" value="Bact_iron-sidero_bind"/>
</dbReference>
<dbReference type="STRING" id="1117379.BABA_14737"/>
<dbReference type="PROSITE" id="PS51257">
    <property type="entry name" value="PROKAR_LIPOPROTEIN"/>
    <property type="match status" value="1"/>
</dbReference>
<sequence length="322" mass="35311">MTRKWGLLGLVFTMMFILAACGGNAKEEGKGAKTAASNKTETAAAEKMTIKHQYGEAVVEKNPQKVVVFDFGVLDTLDELGIEVTGVPQTTIPSYLKKYADKKYTNVGSLKEPDFEAIHALKPDVIFISTRQAELYDQFAEIAPTVYIGIDYTNYMDSFEKNMNLIGEIFGKEDKVASELKDIEASVEKVNKKASALDQKGLIVLANEGKVSAYGPSSRFGLIHDVFGYGAADKQIEVSTHGQSITFEYIKEKNPDVLFVIDRATAVGGEIGAKEIVENELVKKTDAYKKDKIVYLDADTWYLSGGGLKSVKAMAKEVEEAL</sequence>
<feature type="signal peptide" evidence="5">
    <location>
        <begin position="1"/>
        <end position="19"/>
    </location>
</feature>
<dbReference type="CDD" id="cd01140">
    <property type="entry name" value="FatB"/>
    <property type="match status" value="1"/>
</dbReference>
<dbReference type="Proteomes" id="UP000006316">
    <property type="component" value="Unassembled WGS sequence"/>
</dbReference>
<dbReference type="SUPFAM" id="SSF53807">
    <property type="entry name" value="Helical backbone' metal receptor"/>
    <property type="match status" value="1"/>
</dbReference>
<comment type="caution">
    <text evidence="7">The sequence shown here is derived from an EMBL/GenBank/DDBJ whole genome shotgun (WGS) entry which is preliminary data.</text>
</comment>
<dbReference type="PANTHER" id="PTHR30532">
    <property type="entry name" value="IRON III DICITRATE-BINDING PERIPLASMIC PROTEIN"/>
    <property type="match status" value="1"/>
</dbReference>
<dbReference type="Pfam" id="PF01497">
    <property type="entry name" value="Peripla_BP_2"/>
    <property type="match status" value="1"/>
</dbReference>
<gene>
    <name evidence="7" type="ORF">BABA_14737</name>
</gene>
<evidence type="ECO:0000256" key="5">
    <source>
        <dbReference type="SAM" id="SignalP"/>
    </source>
</evidence>
<evidence type="ECO:0000256" key="2">
    <source>
        <dbReference type="ARBA" id="ARBA00008814"/>
    </source>
</evidence>
<dbReference type="AlphaFoldDB" id="K6DF72"/>
<dbReference type="GO" id="GO:0005886">
    <property type="term" value="C:plasma membrane"/>
    <property type="evidence" value="ECO:0007669"/>
    <property type="project" value="UniProtKB-SubCell"/>
</dbReference>
<dbReference type="GO" id="GO:0030288">
    <property type="term" value="C:outer membrane-bounded periplasmic space"/>
    <property type="evidence" value="ECO:0007669"/>
    <property type="project" value="TreeGrafter"/>
</dbReference>
<reference evidence="7 8" key="1">
    <citation type="journal article" date="2012" name="Front. Microbiol.">
        <title>Redundancy and modularity in membrane-associated dissimilatory nitrate reduction in Bacillus.</title>
        <authorList>
            <person name="Heylen K."/>
            <person name="Keltjens J."/>
        </authorList>
    </citation>
    <scope>NUCLEOTIDE SEQUENCE [LARGE SCALE GENOMIC DNA]</scope>
    <source>
        <strain evidence="8">LMG 21833T</strain>
    </source>
</reference>
<keyword evidence="4 5" id="KW-0732">Signal</keyword>
<protein>
    <submittedName>
        <fullName evidence="7">Periplasmic-binding protein</fullName>
    </submittedName>
</protein>
<evidence type="ECO:0000256" key="1">
    <source>
        <dbReference type="ARBA" id="ARBA00004193"/>
    </source>
</evidence>
<evidence type="ECO:0000256" key="3">
    <source>
        <dbReference type="ARBA" id="ARBA00022448"/>
    </source>
</evidence>
<comment type="subcellular location">
    <subcellularLocation>
        <location evidence="1">Cell membrane</location>
        <topology evidence="1">Lipid-anchor</topology>
    </subcellularLocation>
</comment>
<organism evidence="7 8">
    <name type="scientific">Neobacillus bataviensis LMG 21833</name>
    <dbReference type="NCBI Taxonomy" id="1117379"/>
    <lineage>
        <taxon>Bacteria</taxon>
        <taxon>Bacillati</taxon>
        <taxon>Bacillota</taxon>
        <taxon>Bacilli</taxon>
        <taxon>Bacillales</taxon>
        <taxon>Bacillaceae</taxon>
        <taxon>Neobacillus</taxon>
    </lineage>
</organism>
<proteinExistence type="inferred from homology"/>
<comment type="similarity">
    <text evidence="2">Belongs to the bacterial solute-binding protein 8 family.</text>
</comment>
<dbReference type="GO" id="GO:1901678">
    <property type="term" value="P:iron coordination entity transport"/>
    <property type="evidence" value="ECO:0007669"/>
    <property type="project" value="UniProtKB-ARBA"/>
</dbReference>
<dbReference type="PANTHER" id="PTHR30532:SF28">
    <property type="entry name" value="PETROBACTIN-BINDING PROTEIN YCLQ"/>
    <property type="match status" value="1"/>
</dbReference>
<keyword evidence="3" id="KW-0813">Transport</keyword>
<accession>K6DF72</accession>
<keyword evidence="8" id="KW-1185">Reference proteome</keyword>
<evidence type="ECO:0000256" key="4">
    <source>
        <dbReference type="ARBA" id="ARBA00022729"/>
    </source>
</evidence>
<dbReference type="InterPro" id="IPR033870">
    <property type="entry name" value="FatB"/>
</dbReference>